<proteinExistence type="predicted"/>
<reference evidence="7 8" key="1">
    <citation type="submission" date="2018-12" db="EMBL/GenBank/DDBJ databases">
        <title>The complete genome of the methanogenic archaea of the candidate phylum Verstraetearchaeota, obtained from the metagenome of underground thermal water.</title>
        <authorList>
            <person name="Kadnikov V.V."/>
            <person name="Mardanov A.V."/>
            <person name="Beletsky A.V."/>
            <person name="Karnachuk O.V."/>
            <person name="Ravin N.V."/>
        </authorList>
    </citation>
    <scope>NUCLEOTIDE SEQUENCE [LARGE SCALE GENOMIC DNA]</scope>
    <source>
        <strain evidence="7">Ch88</strain>
    </source>
</reference>
<dbReference type="GO" id="GO:0005886">
    <property type="term" value="C:plasma membrane"/>
    <property type="evidence" value="ECO:0007669"/>
    <property type="project" value="UniProtKB-SubCell"/>
</dbReference>
<keyword evidence="5 6" id="KW-0472">Membrane</keyword>
<feature type="transmembrane region" description="Helical" evidence="6">
    <location>
        <begin position="247"/>
        <end position="268"/>
    </location>
</feature>
<dbReference type="CDD" id="cd06580">
    <property type="entry name" value="TM_PBP1_transp_TpRbsC_like"/>
    <property type="match status" value="1"/>
</dbReference>
<keyword evidence="2" id="KW-1003">Cell membrane</keyword>
<comment type="caution">
    <text evidence="7">The sequence shown here is derived from an EMBL/GenBank/DDBJ whole genome shotgun (WGS) entry which is preliminary data.</text>
</comment>
<comment type="subcellular location">
    <subcellularLocation>
        <location evidence="1">Cell membrane</location>
        <topology evidence="1">Multi-pass membrane protein</topology>
    </subcellularLocation>
</comment>
<evidence type="ECO:0000256" key="5">
    <source>
        <dbReference type="ARBA" id="ARBA00023136"/>
    </source>
</evidence>
<dbReference type="PANTHER" id="PTHR43370">
    <property type="entry name" value="SUGAR ABC TRANSPORTER INTEGRAL MEMBRANE PROTEIN-RELATED"/>
    <property type="match status" value="1"/>
</dbReference>
<evidence type="ECO:0008006" key="9">
    <source>
        <dbReference type="Google" id="ProtNLM"/>
    </source>
</evidence>
<evidence type="ECO:0000256" key="4">
    <source>
        <dbReference type="ARBA" id="ARBA00022989"/>
    </source>
</evidence>
<feature type="transmembrane region" description="Helical" evidence="6">
    <location>
        <begin position="280"/>
        <end position="299"/>
    </location>
</feature>
<evidence type="ECO:0000256" key="6">
    <source>
        <dbReference type="SAM" id="Phobius"/>
    </source>
</evidence>
<dbReference type="AlphaFoldDB" id="A0A3S4UH56"/>
<evidence type="ECO:0000313" key="8">
    <source>
        <dbReference type="Proteomes" id="UP000288215"/>
    </source>
</evidence>
<evidence type="ECO:0000256" key="1">
    <source>
        <dbReference type="ARBA" id="ARBA00004651"/>
    </source>
</evidence>
<dbReference type="Pfam" id="PF02653">
    <property type="entry name" value="BPD_transp_2"/>
    <property type="match status" value="1"/>
</dbReference>
<sequence length="313" mass="32793">MIEFLALTGLAAATLRVAAPLLLASLGETIAERGGMLNLGLQGAMLVGAFSGFMGAYFAGSLWIGLISAIIGGILTTLLFGILVINLDLDQVVSGLAINLLASGLTLYFTRVLFTGGVSPYLGELFGPMPIPFLCNMPVLGEVLFTQTGFVYLGLVSVPLIYVLLTKTSFGLRLRSIGEDPVIASYLGINVVKMRYAALLAEGILAGLAGGLLTISMFNTFDPRIVAARGFVAVSIVILGRWNPWGALAGSLLFGFTEALSLRIGIIFPELSGASINQLFALLPYLVALVALVVGGRGVRGPASLGKRIGRER</sequence>
<dbReference type="GO" id="GO:0022857">
    <property type="term" value="F:transmembrane transporter activity"/>
    <property type="evidence" value="ECO:0007669"/>
    <property type="project" value="InterPro"/>
</dbReference>
<evidence type="ECO:0000313" key="7">
    <source>
        <dbReference type="EMBL" id="RWX73746.1"/>
    </source>
</evidence>
<dbReference type="EMBL" id="RXGA01000002">
    <property type="protein sequence ID" value="RWX73746.1"/>
    <property type="molecule type" value="Genomic_DNA"/>
</dbReference>
<name>A0A3S4UH56_METS7</name>
<dbReference type="InterPro" id="IPR001851">
    <property type="entry name" value="ABC_transp_permease"/>
</dbReference>
<feature type="transmembrane region" description="Helical" evidence="6">
    <location>
        <begin position="39"/>
        <end position="59"/>
    </location>
</feature>
<evidence type="ECO:0000256" key="2">
    <source>
        <dbReference type="ARBA" id="ARBA00022475"/>
    </source>
</evidence>
<feature type="transmembrane region" description="Helical" evidence="6">
    <location>
        <begin position="66"/>
        <end position="85"/>
    </location>
</feature>
<evidence type="ECO:0000256" key="3">
    <source>
        <dbReference type="ARBA" id="ARBA00022692"/>
    </source>
</evidence>
<feature type="transmembrane region" description="Helical" evidence="6">
    <location>
        <begin position="224"/>
        <end position="240"/>
    </location>
</feature>
<dbReference type="PANTHER" id="PTHR43370:SF1">
    <property type="entry name" value="GUANOSINE ABC TRANSPORTER PERMEASE PROTEIN NUPQ"/>
    <property type="match status" value="1"/>
</dbReference>
<feature type="transmembrane region" description="Helical" evidence="6">
    <location>
        <begin position="145"/>
        <end position="165"/>
    </location>
</feature>
<protein>
    <recommendedName>
        <fullName evidence="9">ABC transporter permease</fullName>
    </recommendedName>
</protein>
<feature type="transmembrane region" description="Helical" evidence="6">
    <location>
        <begin position="196"/>
        <end position="218"/>
    </location>
</feature>
<gene>
    <name evidence="7" type="ORF">Metus_0525</name>
</gene>
<keyword evidence="4 6" id="KW-1133">Transmembrane helix</keyword>
<keyword evidence="3 6" id="KW-0812">Transmembrane</keyword>
<dbReference type="Proteomes" id="UP000288215">
    <property type="component" value="Unassembled WGS sequence"/>
</dbReference>
<organism evidence="7 8">
    <name type="scientific">Methanosuratincola subterraneus</name>
    <dbReference type="NCBI Taxonomy" id="2593994"/>
    <lineage>
        <taxon>Archaea</taxon>
        <taxon>Thermoproteota</taxon>
        <taxon>Methanosuratincolia</taxon>
        <taxon>Candidatus Methanomethylicales</taxon>
        <taxon>Candidatus Methanomethylicaceae</taxon>
        <taxon>Candidatus Methanosuratincola (ex Vanwonterghem et al. 2016)</taxon>
    </lineage>
</organism>
<accession>A0A3S4UH56</accession>
<feature type="transmembrane region" description="Helical" evidence="6">
    <location>
        <begin position="91"/>
        <end position="109"/>
    </location>
</feature>